<dbReference type="PANTHER" id="PTHR23003">
    <property type="entry name" value="RNA RECOGNITION MOTIF RRM DOMAIN CONTAINING PROTEIN"/>
    <property type="match status" value="1"/>
</dbReference>
<dbReference type="Pfam" id="PF00076">
    <property type="entry name" value="RRM_1"/>
    <property type="match status" value="3"/>
</dbReference>
<feature type="compositionally biased region" description="Polar residues" evidence="3">
    <location>
        <begin position="399"/>
        <end position="412"/>
    </location>
</feature>
<organism evidence="5">
    <name type="scientific">Cacopsylla melanoneura</name>
    <dbReference type="NCBI Taxonomy" id="428564"/>
    <lineage>
        <taxon>Eukaryota</taxon>
        <taxon>Metazoa</taxon>
        <taxon>Ecdysozoa</taxon>
        <taxon>Arthropoda</taxon>
        <taxon>Hexapoda</taxon>
        <taxon>Insecta</taxon>
        <taxon>Pterygota</taxon>
        <taxon>Neoptera</taxon>
        <taxon>Paraneoptera</taxon>
        <taxon>Hemiptera</taxon>
        <taxon>Sternorrhyncha</taxon>
        <taxon>Psylloidea</taxon>
        <taxon>Psyllidae</taxon>
        <taxon>Psyllinae</taxon>
        <taxon>Cacopsylla</taxon>
    </lineage>
</organism>
<protein>
    <submittedName>
        <fullName evidence="5">Myelin expression factor 2</fullName>
    </submittedName>
</protein>
<dbReference type="GO" id="GO:0005634">
    <property type="term" value="C:nucleus"/>
    <property type="evidence" value="ECO:0007669"/>
    <property type="project" value="TreeGrafter"/>
</dbReference>
<feature type="compositionally biased region" description="Basic and acidic residues" evidence="3">
    <location>
        <begin position="1"/>
        <end position="24"/>
    </location>
</feature>
<dbReference type="PANTHER" id="PTHR23003:SF3">
    <property type="entry name" value="FI21236P1-RELATED"/>
    <property type="match status" value="1"/>
</dbReference>
<dbReference type="InterPro" id="IPR000504">
    <property type="entry name" value="RRM_dom"/>
</dbReference>
<sequence length="548" mass="59471">MVLNDSKDDKSRDRDRTRRTDRPSRFSNISNKDRDRSPMGVGADPRRRIIVSNIPFEYRWQDLKDLFRTEVGDVTYVEILNDETGKPRGSAIVEFQTLDMVRKAVNKMHRFETKGRKLVIKEAVEEKGGGRRNQGGGGGGGDRNDMSNLLQNNSSKFGNTYGLSPQFLESLGINCPLINKVFVANLDYKVDEKKLREVFRLAGKVENVEIAMDKDGKSRGFGTVEFDHPVEAVQSISMLNNQNLFERRITVRMDRVADRPDGPVRLPEGLKSIGMGLGANGAPLQDVARNLPSMNTNPTPTASVSTPAALAAAVTALTQAQQQPPPTQASLSNLGLNLGLGGVGSGLGNDLTSTLTSLAAANQNSSYNNPLSGLGSQSNSLGQSNILSGMAAYNQGMQAPTSSLSSSNVYGNQSGGGGSSDYSRNASNSMYSNNSRYGGANEMDYSSSTGLSNQGYGNPRAGLDSGRSMNQSSSNERDTVVVKNLPPNTTWQELRDKFRNCGDIKFAEIKGKGDIGLIKFDSEWTAKRAIDMMDRTRVDGKIIDVTFF</sequence>
<dbReference type="InterPro" id="IPR035979">
    <property type="entry name" value="RBD_domain_sf"/>
</dbReference>
<dbReference type="AlphaFoldDB" id="A0A8D8QLF4"/>
<name>A0A8D8QLF4_9HEMI</name>
<evidence type="ECO:0000256" key="3">
    <source>
        <dbReference type="SAM" id="MobiDB-lite"/>
    </source>
</evidence>
<evidence type="ECO:0000313" key="5">
    <source>
        <dbReference type="EMBL" id="CAG6633776.1"/>
    </source>
</evidence>
<dbReference type="FunFam" id="3.30.70.330:FF:000531">
    <property type="entry name" value="Myelin expression factor 2"/>
    <property type="match status" value="1"/>
</dbReference>
<dbReference type="GO" id="GO:0005737">
    <property type="term" value="C:cytoplasm"/>
    <property type="evidence" value="ECO:0007669"/>
    <property type="project" value="TreeGrafter"/>
</dbReference>
<evidence type="ECO:0000256" key="1">
    <source>
        <dbReference type="ARBA" id="ARBA00022884"/>
    </source>
</evidence>
<evidence type="ECO:0000256" key="2">
    <source>
        <dbReference type="PROSITE-ProRule" id="PRU00176"/>
    </source>
</evidence>
<feature type="region of interest" description="Disordered" evidence="3">
    <location>
        <begin position="399"/>
        <end position="479"/>
    </location>
</feature>
<feature type="compositionally biased region" description="Polar residues" evidence="3">
    <location>
        <begin position="444"/>
        <end position="456"/>
    </location>
</feature>
<feature type="region of interest" description="Disordered" evidence="3">
    <location>
        <begin position="1"/>
        <end position="44"/>
    </location>
</feature>
<dbReference type="InterPro" id="IPR012677">
    <property type="entry name" value="Nucleotide-bd_a/b_plait_sf"/>
</dbReference>
<dbReference type="GO" id="GO:0003729">
    <property type="term" value="F:mRNA binding"/>
    <property type="evidence" value="ECO:0007669"/>
    <property type="project" value="TreeGrafter"/>
</dbReference>
<feature type="compositionally biased region" description="Polar residues" evidence="3">
    <location>
        <begin position="420"/>
        <end position="436"/>
    </location>
</feature>
<dbReference type="PROSITE" id="PS50102">
    <property type="entry name" value="RRM"/>
    <property type="match status" value="3"/>
</dbReference>
<feature type="domain" description="RRM" evidence="4">
    <location>
        <begin position="179"/>
        <end position="256"/>
    </location>
</feature>
<feature type="domain" description="RRM" evidence="4">
    <location>
        <begin position="47"/>
        <end position="125"/>
    </location>
</feature>
<reference evidence="5" key="1">
    <citation type="submission" date="2021-05" db="EMBL/GenBank/DDBJ databases">
        <authorList>
            <person name="Alioto T."/>
            <person name="Alioto T."/>
            <person name="Gomez Garrido J."/>
        </authorList>
    </citation>
    <scope>NUCLEOTIDE SEQUENCE</scope>
</reference>
<dbReference type="SMART" id="SM00360">
    <property type="entry name" value="RRM"/>
    <property type="match status" value="3"/>
</dbReference>
<dbReference type="InterPro" id="IPR050374">
    <property type="entry name" value="RRT5_SRSF_SR"/>
</dbReference>
<proteinExistence type="predicted"/>
<feature type="domain" description="RRM" evidence="4">
    <location>
        <begin position="478"/>
        <end position="548"/>
    </location>
</feature>
<evidence type="ECO:0000259" key="4">
    <source>
        <dbReference type="PROSITE" id="PS50102"/>
    </source>
</evidence>
<feature type="region of interest" description="Disordered" evidence="3">
    <location>
        <begin position="123"/>
        <end position="151"/>
    </location>
</feature>
<feature type="compositionally biased region" description="Gly residues" evidence="3">
    <location>
        <begin position="131"/>
        <end position="141"/>
    </location>
</feature>
<keyword evidence="1 2" id="KW-0694">RNA-binding</keyword>
<accession>A0A8D8QLF4</accession>
<dbReference type="EMBL" id="HBUF01083785">
    <property type="protein sequence ID" value="CAG6633776.1"/>
    <property type="molecule type" value="Transcribed_RNA"/>
</dbReference>
<dbReference type="SUPFAM" id="SSF54928">
    <property type="entry name" value="RNA-binding domain, RBD"/>
    <property type="match status" value="2"/>
</dbReference>
<dbReference type="Gene3D" id="3.30.70.330">
    <property type="match status" value="3"/>
</dbReference>
<dbReference type="EMBL" id="HBUF01083784">
    <property type="protein sequence ID" value="CAG6633775.1"/>
    <property type="molecule type" value="Transcribed_RNA"/>
</dbReference>
<dbReference type="EMBL" id="HBUF01083786">
    <property type="protein sequence ID" value="CAG6633777.1"/>
    <property type="molecule type" value="Transcribed_RNA"/>
</dbReference>